<evidence type="ECO:0000256" key="6">
    <source>
        <dbReference type="SAM" id="Phobius"/>
    </source>
</evidence>
<evidence type="ECO:0000313" key="8">
    <source>
        <dbReference type="EMBL" id="CAE0363266.1"/>
    </source>
</evidence>
<comment type="subcellular location">
    <subcellularLocation>
        <location evidence="1">Membrane</location>
        <topology evidence="1">Multi-pass membrane protein</topology>
    </subcellularLocation>
</comment>
<dbReference type="GO" id="GO:0015144">
    <property type="term" value="F:carbohydrate transmembrane transporter activity"/>
    <property type="evidence" value="ECO:0007669"/>
    <property type="project" value="InterPro"/>
</dbReference>
<dbReference type="PANTHER" id="PTHR16119:SF17">
    <property type="entry name" value="TRANSMEMBRANE PROTEIN 144"/>
    <property type="match status" value="1"/>
</dbReference>
<accession>A0A6S8C763</accession>
<dbReference type="GO" id="GO:0016020">
    <property type="term" value="C:membrane"/>
    <property type="evidence" value="ECO:0007669"/>
    <property type="project" value="UniProtKB-SubCell"/>
</dbReference>
<proteinExistence type="predicted"/>
<feature type="region of interest" description="Disordered" evidence="5">
    <location>
        <begin position="161"/>
        <end position="180"/>
    </location>
</feature>
<reference evidence="7" key="1">
    <citation type="submission" date="2021-01" db="EMBL/GenBank/DDBJ databases">
        <authorList>
            <person name="Corre E."/>
            <person name="Pelletier E."/>
            <person name="Niang G."/>
            <person name="Scheremetjew M."/>
            <person name="Finn R."/>
            <person name="Kale V."/>
            <person name="Holt S."/>
            <person name="Cochrane G."/>
            <person name="Meng A."/>
            <person name="Brown T."/>
            <person name="Cohen L."/>
        </authorList>
    </citation>
    <scope>NUCLEOTIDE SEQUENCE</scope>
    <source>
        <strain evidence="7">CCMP1510</strain>
    </source>
</reference>
<dbReference type="EMBL" id="HBIJ01005704">
    <property type="protein sequence ID" value="CAE0363266.1"/>
    <property type="molecule type" value="Transcribed_RNA"/>
</dbReference>
<sequence>MLSRLEAYVIALCSMILWGIYPNIVKLSKAPWREHFRVQSFATLLVLVAGASSCDCFFLNTKDYGLLLLAMASGGVCGLGVLSQVAAIILEGVVISIPISNGLGTVLGTIILYCIEIGKHATSPYALFAGVFFIFVAICLNAFSSTFSTNNLTDRINTNQTLGDRTHSTPLLEPPKKNSSSADFNNRRIFMRPGIVFAIGAGLCFAAWPVLEDITILDFKANLFADVLAPFAFGFFFSANCILFFLTDLEKEEFVVVPSHKTNVLPAASTAAIPAIPENIHNDEENEREENKYNDDDDQHLKKLAFPDILIALLSGTCWSSGLIFLLLAGTRLGDALAVAIAQCNPMVAALIGIFFWNEVPFQSASFLQILFLSLSFLLFLLGILFFFLST</sequence>
<evidence type="ECO:0000313" key="7">
    <source>
        <dbReference type="EMBL" id="CAE0363265.1"/>
    </source>
</evidence>
<feature type="transmembrane region" description="Helical" evidence="6">
    <location>
        <begin position="95"/>
        <end position="113"/>
    </location>
</feature>
<evidence type="ECO:0000256" key="5">
    <source>
        <dbReference type="SAM" id="MobiDB-lite"/>
    </source>
</evidence>
<evidence type="ECO:0000256" key="1">
    <source>
        <dbReference type="ARBA" id="ARBA00004141"/>
    </source>
</evidence>
<keyword evidence="3 6" id="KW-1133">Transmembrane helix</keyword>
<feature type="transmembrane region" description="Helical" evidence="6">
    <location>
        <begin position="223"/>
        <end position="246"/>
    </location>
</feature>
<feature type="transmembrane region" description="Helical" evidence="6">
    <location>
        <begin position="125"/>
        <end position="143"/>
    </location>
</feature>
<dbReference type="AlphaFoldDB" id="A0A6S8C763"/>
<feature type="transmembrane region" description="Helical" evidence="6">
    <location>
        <begin position="309"/>
        <end position="329"/>
    </location>
</feature>
<keyword evidence="2 6" id="KW-0812">Transmembrane</keyword>
<evidence type="ECO:0000256" key="2">
    <source>
        <dbReference type="ARBA" id="ARBA00022692"/>
    </source>
</evidence>
<feature type="transmembrane region" description="Helical" evidence="6">
    <location>
        <begin position="369"/>
        <end position="389"/>
    </location>
</feature>
<evidence type="ECO:0000313" key="9">
    <source>
        <dbReference type="EMBL" id="CAE0363268.1"/>
    </source>
</evidence>
<dbReference type="InterPro" id="IPR010651">
    <property type="entry name" value="Sugar_transport"/>
</dbReference>
<organism evidence="7">
    <name type="scientific">Aureoumbra lagunensis</name>
    <dbReference type="NCBI Taxonomy" id="44058"/>
    <lineage>
        <taxon>Eukaryota</taxon>
        <taxon>Sar</taxon>
        <taxon>Stramenopiles</taxon>
        <taxon>Ochrophyta</taxon>
        <taxon>Pelagophyceae</taxon>
        <taxon>Pelagomonadales</taxon>
        <taxon>Aureoumbra</taxon>
    </lineage>
</organism>
<evidence type="ECO:0000256" key="3">
    <source>
        <dbReference type="ARBA" id="ARBA00022989"/>
    </source>
</evidence>
<feature type="transmembrane region" description="Helical" evidence="6">
    <location>
        <begin position="7"/>
        <end position="24"/>
    </location>
</feature>
<dbReference type="EMBL" id="HBIJ01005706">
    <property type="protein sequence ID" value="CAE0363268.1"/>
    <property type="molecule type" value="Transcribed_RNA"/>
</dbReference>
<gene>
    <name evidence="7" type="ORF">ALAG00032_LOCUS4006</name>
    <name evidence="8" type="ORF">ALAG00032_LOCUS4007</name>
    <name evidence="9" type="ORF">ALAG00032_LOCUS4009</name>
</gene>
<evidence type="ECO:0008006" key="10">
    <source>
        <dbReference type="Google" id="ProtNLM"/>
    </source>
</evidence>
<feature type="transmembrane region" description="Helical" evidence="6">
    <location>
        <begin position="36"/>
        <end position="59"/>
    </location>
</feature>
<name>A0A6S8C763_9STRA</name>
<feature type="transmembrane region" description="Helical" evidence="6">
    <location>
        <begin position="189"/>
        <end position="211"/>
    </location>
</feature>
<keyword evidence="4 6" id="KW-0472">Membrane</keyword>
<dbReference type="PANTHER" id="PTHR16119">
    <property type="entry name" value="TRANSMEMBRANE PROTEIN 144"/>
    <property type="match status" value="1"/>
</dbReference>
<dbReference type="EMBL" id="HBIJ01005703">
    <property type="protein sequence ID" value="CAE0363265.1"/>
    <property type="molecule type" value="Transcribed_RNA"/>
</dbReference>
<feature type="transmembrane region" description="Helical" evidence="6">
    <location>
        <begin position="66"/>
        <end position="89"/>
    </location>
</feature>
<feature type="transmembrane region" description="Helical" evidence="6">
    <location>
        <begin position="336"/>
        <end position="357"/>
    </location>
</feature>
<evidence type="ECO:0000256" key="4">
    <source>
        <dbReference type="ARBA" id="ARBA00023136"/>
    </source>
</evidence>
<protein>
    <recommendedName>
        <fullName evidence="10">EamA domain-containing protein</fullName>
    </recommendedName>
</protein>